<name>A0A0B8T4U0_9SPHI</name>
<dbReference type="RefSeq" id="WP_037495951.1">
    <property type="nucleotide sequence ID" value="NZ_JJMU01000014.1"/>
</dbReference>
<reference evidence="5" key="1">
    <citation type="submission" date="2014-04" db="EMBL/GenBank/DDBJ databases">
        <title>Whole-Genome optical mapping and complete genome sequence of Sphingobacterium deserti sp. nov., a new spaces isolated from desert in the west of China.</title>
        <authorList>
            <person name="Teng C."/>
            <person name="Zhou Z."/>
            <person name="Li X."/>
            <person name="Chen M."/>
            <person name="Lin M."/>
            <person name="Wang L."/>
            <person name="Su S."/>
            <person name="Zhang C."/>
            <person name="Zhang W."/>
        </authorList>
    </citation>
    <scope>NUCLEOTIDE SEQUENCE [LARGE SCALE GENOMIC DNA]</scope>
    <source>
        <strain evidence="5">ACCC05744</strain>
    </source>
</reference>
<dbReference type="InterPro" id="IPR003812">
    <property type="entry name" value="Fido"/>
</dbReference>
<dbReference type="Pfam" id="PF02661">
    <property type="entry name" value="Fic"/>
    <property type="match status" value="1"/>
</dbReference>
<sequence>MANKKVISNEIDQILSTLGEFDNGATLHEIRKAGGINLETRSLQRRLHQLSKDGSITISGNTRSRVYHLPDNAYNRHTPKAIQLVHELSAEILLSSAGLEIKNLVSQPVFQRKPVGYRRDFLMSYRPNVDSYLTDADKDQLAYIGKTNTLQQPAGTYAKSVLERLIIDLSWNSSRLEGNTYSLLDTQYLISKGRAADQKDTADAQMIINHKEAIEFLVQGEDEIGFNNYTITNLHALLSNNLLPDPAASGRLRTFSVGITDSVFTPLAVPQLVDEMFRVILDKVDSIKDPFEQAFFIMVHLPYLQPFDDVNKRVSRLAANIPFNAHNLSPLAFVDVPQKLYIQGLLGVYELNRVDLLKDVFLWSYERSALRYAAIRQSLGEPDPLRVTYRDDIRHIMGEVVKKTLPQEEAVKAIANFSENLPQKDRQKFIEIVDTELLSLHEGNFARFRVSPSEFKKWQQVWKI</sequence>
<reference evidence="4 5" key="2">
    <citation type="journal article" date="2015" name="PLoS ONE">
        <title>Whole-Genome Optical Mapping and Finished Genome Sequence of Sphingobacterium deserti sp. nov., a New Species Isolated from the Western Desert of China.</title>
        <authorList>
            <person name="Teng C."/>
            <person name="Zhou Z."/>
            <person name="Molnar I."/>
            <person name="Li X."/>
            <person name="Tang R."/>
            <person name="Chen M."/>
            <person name="Wang L."/>
            <person name="Su S."/>
            <person name="Zhang W."/>
            <person name="Lin M."/>
        </authorList>
    </citation>
    <scope>NUCLEOTIDE SEQUENCE [LARGE SCALE GENOMIC DNA]</scope>
    <source>
        <strain evidence="5">ACCC05744</strain>
    </source>
</reference>
<gene>
    <name evidence="4" type="ORF">DI53_0934</name>
</gene>
<protein>
    <submittedName>
        <fullName evidence="4">Filamentation induced by cAMP protein Fic</fullName>
    </submittedName>
</protein>
<dbReference type="PANTHER" id="PTHR13504">
    <property type="entry name" value="FIDO DOMAIN-CONTAINING PROTEIN DDB_G0283145"/>
    <property type="match status" value="1"/>
</dbReference>
<keyword evidence="1" id="KW-0067">ATP-binding</keyword>
<dbReference type="STRING" id="1229276.DI53_0934"/>
<comment type="caution">
    <text evidence="4">The sequence shown here is derived from an EMBL/GenBank/DDBJ whole genome shotgun (WGS) entry which is preliminary data.</text>
</comment>
<dbReference type="SUPFAM" id="SSF140931">
    <property type="entry name" value="Fic-like"/>
    <property type="match status" value="1"/>
</dbReference>
<dbReference type="Proteomes" id="UP000031802">
    <property type="component" value="Unassembled WGS sequence"/>
</dbReference>
<evidence type="ECO:0000313" key="5">
    <source>
        <dbReference type="Proteomes" id="UP000031802"/>
    </source>
</evidence>
<feature type="binding site" evidence="1">
    <location>
        <begin position="309"/>
        <end position="316"/>
    </location>
    <ligand>
        <name>ATP</name>
        <dbReference type="ChEBI" id="CHEBI:30616"/>
    </ligand>
</feature>
<dbReference type="eggNOG" id="COG3177">
    <property type="taxonomic scope" value="Bacteria"/>
</dbReference>
<accession>A0A0B8T4U0</accession>
<evidence type="ECO:0000256" key="2">
    <source>
        <dbReference type="PIRSR" id="PIRSR640198-3"/>
    </source>
</evidence>
<dbReference type="InterPro" id="IPR040198">
    <property type="entry name" value="Fido_containing"/>
</dbReference>
<dbReference type="PROSITE" id="PS51459">
    <property type="entry name" value="FIDO"/>
    <property type="match status" value="1"/>
</dbReference>
<dbReference type="EMBL" id="JJMU01000014">
    <property type="protein sequence ID" value="KGE15253.1"/>
    <property type="molecule type" value="Genomic_DNA"/>
</dbReference>
<evidence type="ECO:0000259" key="3">
    <source>
        <dbReference type="PROSITE" id="PS51459"/>
    </source>
</evidence>
<feature type="domain" description="Fido" evidence="3">
    <location>
        <begin position="226"/>
        <end position="366"/>
    </location>
</feature>
<dbReference type="OrthoDB" id="9813719at2"/>
<keyword evidence="1" id="KW-0547">Nucleotide-binding</keyword>
<evidence type="ECO:0000313" key="4">
    <source>
        <dbReference type="EMBL" id="KGE15253.1"/>
    </source>
</evidence>
<evidence type="ECO:0000256" key="1">
    <source>
        <dbReference type="PIRSR" id="PIRSR640198-2"/>
    </source>
</evidence>
<keyword evidence="5" id="KW-1185">Reference proteome</keyword>
<dbReference type="PANTHER" id="PTHR13504:SF38">
    <property type="entry name" value="FIDO DOMAIN-CONTAINING PROTEIN"/>
    <property type="match status" value="1"/>
</dbReference>
<proteinExistence type="predicted"/>
<dbReference type="PATRIC" id="fig|1229276.3.peg.962"/>
<feature type="site" description="Important for autoinhibition of adenylyltransferase activity" evidence="2">
    <location>
        <position position="177"/>
    </location>
</feature>
<dbReference type="GO" id="GO:0005524">
    <property type="term" value="F:ATP binding"/>
    <property type="evidence" value="ECO:0007669"/>
    <property type="project" value="UniProtKB-KW"/>
</dbReference>
<organism evidence="4 5">
    <name type="scientific">Sphingobacterium deserti</name>
    <dbReference type="NCBI Taxonomy" id="1229276"/>
    <lineage>
        <taxon>Bacteria</taxon>
        <taxon>Pseudomonadati</taxon>
        <taxon>Bacteroidota</taxon>
        <taxon>Sphingobacteriia</taxon>
        <taxon>Sphingobacteriales</taxon>
        <taxon>Sphingobacteriaceae</taxon>
        <taxon>Sphingobacterium</taxon>
    </lineage>
</organism>
<dbReference type="InterPro" id="IPR036597">
    <property type="entry name" value="Fido-like_dom_sf"/>
</dbReference>
<dbReference type="AlphaFoldDB" id="A0A0B8T4U0"/>
<dbReference type="Gene3D" id="1.10.3290.10">
    <property type="entry name" value="Fido-like domain"/>
    <property type="match status" value="1"/>
</dbReference>